<evidence type="ECO:0000256" key="1">
    <source>
        <dbReference type="SAM" id="Phobius"/>
    </source>
</evidence>
<feature type="transmembrane region" description="Helical" evidence="1">
    <location>
        <begin position="99"/>
        <end position="117"/>
    </location>
</feature>
<feature type="transmembrane region" description="Helical" evidence="1">
    <location>
        <begin position="419"/>
        <end position="438"/>
    </location>
</feature>
<feature type="transmembrane region" description="Helical" evidence="1">
    <location>
        <begin position="36"/>
        <end position="53"/>
    </location>
</feature>
<feature type="transmembrane region" description="Helical" evidence="1">
    <location>
        <begin position="197"/>
        <end position="215"/>
    </location>
</feature>
<name>A0A2S9QIS8_9HYPH</name>
<feature type="transmembrane region" description="Helical" evidence="1">
    <location>
        <begin position="138"/>
        <end position="159"/>
    </location>
</feature>
<feature type="transmembrane region" description="Helical" evidence="1">
    <location>
        <begin position="60"/>
        <end position="79"/>
    </location>
</feature>
<organism evidence="2 3">
    <name type="scientific">Labrys okinawensis</name>
    <dbReference type="NCBI Taxonomy" id="346911"/>
    <lineage>
        <taxon>Bacteria</taxon>
        <taxon>Pseudomonadati</taxon>
        <taxon>Pseudomonadota</taxon>
        <taxon>Alphaproteobacteria</taxon>
        <taxon>Hyphomicrobiales</taxon>
        <taxon>Xanthobacteraceae</taxon>
        <taxon>Labrys</taxon>
    </lineage>
</organism>
<sequence>MPMSATSPRSSAPLPGVVIVGAVLLAILNLPAENALLTTFSLVVLVAGVALLWRPGEPPIGLFIFAYQWLQASISAFHANWLGIDVGAYTIYGGDNKSAILLTLAGLLFLALGMRLGSGPPDRAASRQAREAVLARPLATWFSLYLVASIVAVGALQAAALSPGLAQPLLALAGLKWAFFMMFAYASFVRNQLGNPLFSCAFLAELAMSTGGYFSDFKTVMFFTLFATAMAGTRLRGLHVIGGAILVCLIVVSGILWTAIKEDYRNAASGGSASQAVTLDLGDRLGTIAQLLGRLDGASISEATGKMLHRVSYVELFAVVLARVPQTIPHEKGALLLDATSRPFMPRILFADKSQVDDTRRTNYYTGGLSGTYRGTSISLGYMAELYIDFGPLPMMAVILLFGWLYGRIYRWLVHSPRAGPLLGFTSACAILAQAALLEVSLAKLVGGVMVSVLLTALFVRLAAPRLRSWLETRPVGR</sequence>
<evidence type="ECO:0000313" key="3">
    <source>
        <dbReference type="Proteomes" id="UP000237682"/>
    </source>
</evidence>
<keyword evidence="1" id="KW-0472">Membrane</keyword>
<dbReference type="Proteomes" id="UP000237682">
    <property type="component" value="Unassembled WGS sequence"/>
</dbReference>
<feature type="transmembrane region" description="Helical" evidence="1">
    <location>
        <begin position="165"/>
        <end position="185"/>
    </location>
</feature>
<dbReference type="RefSeq" id="WP_105860201.1">
    <property type="nucleotide sequence ID" value="NZ_PUEJ01000001.1"/>
</dbReference>
<reference evidence="2 3" key="1">
    <citation type="submission" date="2018-02" db="EMBL/GenBank/DDBJ databases">
        <title>Whole genome sequencing of endophytic bacterium.</title>
        <authorList>
            <person name="Eedara R."/>
            <person name="Podile A.R."/>
        </authorList>
    </citation>
    <scope>NUCLEOTIDE SEQUENCE [LARGE SCALE GENOMIC DNA]</scope>
    <source>
        <strain evidence="2 3">RP1T</strain>
    </source>
</reference>
<keyword evidence="3" id="KW-1185">Reference proteome</keyword>
<proteinExistence type="predicted"/>
<dbReference type="AlphaFoldDB" id="A0A2S9QIS8"/>
<feature type="transmembrane region" description="Helical" evidence="1">
    <location>
        <begin position="12"/>
        <end position="30"/>
    </location>
</feature>
<accession>A0A2S9QIS8</accession>
<dbReference type="OrthoDB" id="1402575at2"/>
<evidence type="ECO:0000313" key="2">
    <source>
        <dbReference type="EMBL" id="PRH89235.1"/>
    </source>
</evidence>
<comment type="caution">
    <text evidence="2">The sequence shown here is derived from an EMBL/GenBank/DDBJ whole genome shotgun (WGS) entry which is preliminary data.</text>
</comment>
<keyword evidence="1" id="KW-1133">Transmembrane helix</keyword>
<feature type="transmembrane region" description="Helical" evidence="1">
    <location>
        <begin position="445"/>
        <end position="464"/>
    </location>
</feature>
<gene>
    <name evidence="2" type="ORF">C5L14_01170</name>
</gene>
<dbReference type="EMBL" id="PUEJ01000001">
    <property type="protein sequence ID" value="PRH89235.1"/>
    <property type="molecule type" value="Genomic_DNA"/>
</dbReference>
<keyword evidence="1" id="KW-0812">Transmembrane</keyword>
<feature type="transmembrane region" description="Helical" evidence="1">
    <location>
        <begin position="235"/>
        <end position="260"/>
    </location>
</feature>
<protein>
    <recommendedName>
        <fullName evidence="4">O-antigen polysaccharide polymerase Wzy</fullName>
    </recommendedName>
</protein>
<evidence type="ECO:0008006" key="4">
    <source>
        <dbReference type="Google" id="ProtNLM"/>
    </source>
</evidence>
<feature type="transmembrane region" description="Helical" evidence="1">
    <location>
        <begin position="386"/>
        <end position="407"/>
    </location>
</feature>